<evidence type="ECO:0000256" key="6">
    <source>
        <dbReference type="SAM" id="MobiDB-lite"/>
    </source>
</evidence>
<feature type="transmembrane region" description="Helical" evidence="7">
    <location>
        <begin position="301"/>
        <end position="323"/>
    </location>
</feature>
<keyword evidence="3 7" id="KW-0812">Transmembrane</keyword>
<dbReference type="Pfam" id="PF03631">
    <property type="entry name" value="Virul_fac_BrkB"/>
    <property type="match status" value="1"/>
</dbReference>
<feature type="transmembrane region" description="Helical" evidence="7">
    <location>
        <begin position="6"/>
        <end position="26"/>
    </location>
</feature>
<dbReference type="InterPro" id="IPR017039">
    <property type="entry name" value="Virul_fac_BrkB"/>
</dbReference>
<sequence>MSPRRDPVPTVIAWVVAAVSAGYLALWQRRRQEVRLEHDGHDQEGDRKAEESEGDAPEAASWTYPLKTALAKFSNDQGTDLAAALTYYSVLAIFPAIIALVSMLGVFGQGASTVQAVLDIAGDFVPAETIETIRPTIESLTESSAAGFGLVVGLLGALWSASGYVGAFGRALNRIYGVREGRPIWRLRPAMLLVTFVVVVLYALTILSLVLTGPVARSVGDVVGLGDTAVIVWNVAKWPVVLLMVVGIIAILYWATPNVEQPRFRWLSGGAAFAVLVWILASGGFGLYVSMAGNYDATYGSLAGVIVFLLWLWITNIALLLGAELDVELERRRELKEGMPAEEEILLPPRDTAGIEKADAKEAERIEQARSLRADAHA</sequence>
<organism evidence="8 9">
    <name type="scientific">Aeromicrobium halocynthiae</name>
    <dbReference type="NCBI Taxonomy" id="560557"/>
    <lineage>
        <taxon>Bacteria</taxon>
        <taxon>Bacillati</taxon>
        <taxon>Actinomycetota</taxon>
        <taxon>Actinomycetes</taxon>
        <taxon>Propionibacteriales</taxon>
        <taxon>Nocardioidaceae</taxon>
        <taxon>Aeromicrobium</taxon>
    </lineage>
</organism>
<feature type="transmembrane region" description="Helical" evidence="7">
    <location>
        <begin position="190"/>
        <end position="211"/>
    </location>
</feature>
<keyword evidence="9" id="KW-1185">Reference proteome</keyword>
<dbReference type="NCBIfam" id="TIGR00765">
    <property type="entry name" value="yihY_not_rbn"/>
    <property type="match status" value="1"/>
</dbReference>
<name>A0ABP5HUB8_9ACTN</name>
<reference evidence="9" key="1">
    <citation type="journal article" date="2019" name="Int. J. Syst. Evol. Microbiol.">
        <title>The Global Catalogue of Microorganisms (GCM) 10K type strain sequencing project: providing services to taxonomists for standard genome sequencing and annotation.</title>
        <authorList>
            <consortium name="The Broad Institute Genomics Platform"/>
            <consortium name="The Broad Institute Genome Sequencing Center for Infectious Disease"/>
            <person name="Wu L."/>
            <person name="Ma J."/>
        </authorList>
    </citation>
    <scope>NUCLEOTIDE SEQUENCE [LARGE SCALE GENOMIC DNA]</scope>
    <source>
        <strain evidence="9">JCM 15749</strain>
    </source>
</reference>
<evidence type="ECO:0000256" key="1">
    <source>
        <dbReference type="ARBA" id="ARBA00004651"/>
    </source>
</evidence>
<evidence type="ECO:0000256" key="5">
    <source>
        <dbReference type="ARBA" id="ARBA00023136"/>
    </source>
</evidence>
<keyword evidence="5 7" id="KW-0472">Membrane</keyword>
<gene>
    <name evidence="8" type="ORF">GCM10009821_24590</name>
</gene>
<evidence type="ECO:0000313" key="8">
    <source>
        <dbReference type="EMBL" id="GAA2082726.1"/>
    </source>
</evidence>
<feature type="region of interest" description="Disordered" evidence="6">
    <location>
        <begin position="37"/>
        <end position="59"/>
    </location>
</feature>
<comment type="caution">
    <text evidence="8">The sequence shown here is derived from an EMBL/GenBank/DDBJ whole genome shotgun (WGS) entry which is preliminary data.</text>
</comment>
<accession>A0ABP5HUB8</accession>
<dbReference type="PANTHER" id="PTHR30213">
    <property type="entry name" value="INNER MEMBRANE PROTEIN YHJD"/>
    <property type="match status" value="1"/>
</dbReference>
<evidence type="ECO:0000256" key="4">
    <source>
        <dbReference type="ARBA" id="ARBA00022989"/>
    </source>
</evidence>
<protein>
    <submittedName>
        <fullName evidence="8">YihY/virulence factor BrkB family protein</fullName>
    </submittedName>
</protein>
<evidence type="ECO:0000256" key="3">
    <source>
        <dbReference type="ARBA" id="ARBA00022692"/>
    </source>
</evidence>
<evidence type="ECO:0000256" key="7">
    <source>
        <dbReference type="SAM" id="Phobius"/>
    </source>
</evidence>
<feature type="transmembrane region" description="Helical" evidence="7">
    <location>
        <begin position="85"/>
        <end position="107"/>
    </location>
</feature>
<dbReference type="PANTHER" id="PTHR30213:SF0">
    <property type="entry name" value="UPF0761 MEMBRANE PROTEIN YIHY"/>
    <property type="match status" value="1"/>
</dbReference>
<feature type="transmembrane region" description="Helical" evidence="7">
    <location>
        <begin position="145"/>
        <end position="169"/>
    </location>
</feature>
<feature type="compositionally biased region" description="Basic and acidic residues" evidence="6">
    <location>
        <begin position="37"/>
        <end position="51"/>
    </location>
</feature>
<feature type="transmembrane region" description="Helical" evidence="7">
    <location>
        <begin position="266"/>
        <end position="289"/>
    </location>
</feature>
<dbReference type="RefSeq" id="WP_344329115.1">
    <property type="nucleotide sequence ID" value="NZ_BAAAPY010000009.1"/>
</dbReference>
<dbReference type="EMBL" id="BAAAPY010000009">
    <property type="protein sequence ID" value="GAA2082726.1"/>
    <property type="molecule type" value="Genomic_DNA"/>
</dbReference>
<evidence type="ECO:0000256" key="2">
    <source>
        <dbReference type="ARBA" id="ARBA00022475"/>
    </source>
</evidence>
<keyword evidence="4 7" id="KW-1133">Transmembrane helix</keyword>
<dbReference type="Proteomes" id="UP001501480">
    <property type="component" value="Unassembled WGS sequence"/>
</dbReference>
<proteinExistence type="predicted"/>
<feature type="transmembrane region" description="Helical" evidence="7">
    <location>
        <begin position="231"/>
        <end position="254"/>
    </location>
</feature>
<comment type="subcellular location">
    <subcellularLocation>
        <location evidence="1">Cell membrane</location>
        <topology evidence="1">Multi-pass membrane protein</topology>
    </subcellularLocation>
</comment>
<evidence type="ECO:0000313" key="9">
    <source>
        <dbReference type="Proteomes" id="UP001501480"/>
    </source>
</evidence>
<keyword evidence="2" id="KW-1003">Cell membrane</keyword>